<dbReference type="KEGG" id="ppm:PPSC2_16365"/>
<protein>
    <submittedName>
        <fullName evidence="1">Uncharacterized protein</fullName>
    </submittedName>
</protein>
<dbReference type="HOGENOM" id="CLU_2357100_0_0_9"/>
<dbReference type="RefSeq" id="WP_016324542.1">
    <property type="nucleotide sequence ID" value="NC_014622.2"/>
</dbReference>
<dbReference type="PATRIC" id="fig|886882.15.peg.3493"/>
<dbReference type="AlphaFoldDB" id="A0A0D5ZCL0"/>
<dbReference type="Proteomes" id="UP000006868">
    <property type="component" value="Chromosome"/>
</dbReference>
<dbReference type="EMBL" id="CP002213">
    <property type="protein sequence ID" value="AKA44282.1"/>
    <property type="molecule type" value="Genomic_DNA"/>
</dbReference>
<accession>A0A0D5ZCL0</accession>
<proteinExistence type="predicted"/>
<evidence type="ECO:0000313" key="2">
    <source>
        <dbReference type="Proteomes" id="UP000006868"/>
    </source>
</evidence>
<organism evidence="1 2">
    <name type="scientific">Paenibacillus polymyxa (strain SC2)</name>
    <name type="common">Bacillus polymyxa</name>
    <dbReference type="NCBI Taxonomy" id="886882"/>
    <lineage>
        <taxon>Bacteria</taxon>
        <taxon>Bacillati</taxon>
        <taxon>Bacillota</taxon>
        <taxon>Bacilli</taxon>
        <taxon>Bacillales</taxon>
        <taxon>Paenibacillaceae</taxon>
        <taxon>Paenibacillus</taxon>
    </lineage>
</organism>
<evidence type="ECO:0000313" key="1">
    <source>
        <dbReference type="EMBL" id="AKA44282.1"/>
    </source>
</evidence>
<reference evidence="1 2" key="1">
    <citation type="journal article" date="2011" name="J. Bacteriol.">
        <title>Complete genome sequence of Paenibacillus polymyxa SC2, a strain of plant growth-promoting Rhizobacterium with broad-spectrum antimicrobial activity.</title>
        <authorList>
            <person name="Ma M."/>
            <person name="Wang C."/>
            <person name="Ding Y."/>
            <person name="Li L."/>
            <person name="Shen D."/>
            <person name="Jiang X."/>
            <person name="Guan D."/>
            <person name="Cao F."/>
            <person name="Chen H."/>
            <person name="Feng R."/>
            <person name="Wang X."/>
            <person name="Ge Y."/>
            <person name="Yao L."/>
            <person name="Bing X."/>
            <person name="Yang X."/>
            <person name="Li J."/>
            <person name="Du B."/>
        </authorList>
    </citation>
    <scope>NUCLEOTIDE SEQUENCE [LARGE SCALE GENOMIC DNA]</scope>
    <source>
        <strain evidence="1 2">SC2</strain>
    </source>
</reference>
<gene>
    <name evidence="1" type="ORF">PPSC2_16365</name>
</gene>
<name>A0A0D5ZCL0_PAEPS</name>
<sequence length="96" mass="11107">MRGQIKDPLYQTRIKQTVRDRDGRVLGEVFVLDSTMLPVKMSRKHKKRGRKHRMKTVCTDEIYRVIDDLETKAETSESGAAEALQYAASELRKVLK</sequence>